<dbReference type="Pfam" id="PF24246">
    <property type="entry name" value="SH3b_T"/>
    <property type="match status" value="1"/>
</dbReference>
<dbReference type="SMART" id="SM00644">
    <property type="entry name" value="Ami_2"/>
    <property type="match status" value="1"/>
</dbReference>
<evidence type="ECO:0000256" key="3">
    <source>
        <dbReference type="ARBA" id="ARBA00022837"/>
    </source>
</evidence>
<evidence type="ECO:0000256" key="2">
    <source>
        <dbReference type="ARBA" id="ARBA00022638"/>
    </source>
</evidence>
<evidence type="ECO:0000256" key="4">
    <source>
        <dbReference type="ARBA" id="ARBA00047204"/>
    </source>
</evidence>
<dbReference type="InterPro" id="IPR057505">
    <property type="entry name" value="SH3b_T_C"/>
</dbReference>
<dbReference type="SUPFAM" id="SSF55846">
    <property type="entry name" value="N-acetylmuramoyl-L-alanine amidase-like"/>
    <property type="match status" value="1"/>
</dbReference>
<dbReference type="InterPro" id="IPR038765">
    <property type="entry name" value="Papain-like_cys_pep_sf"/>
</dbReference>
<dbReference type="InterPro" id="IPR007921">
    <property type="entry name" value="CHAP_dom"/>
</dbReference>
<evidence type="ECO:0000259" key="5">
    <source>
        <dbReference type="PROSITE" id="PS50911"/>
    </source>
</evidence>
<dbReference type="GO" id="GO:0008745">
    <property type="term" value="F:N-acetylmuramoyl-L-alanine amidase activity"/>
    <property type="evidence" value="ECO:0007669"/>
    <property type="project" value="InterPro"/>
</dbReference>
<protein>
    <recommendedName>
        <fullName evidence="4">D-alanyl-glycyl endopeptidase</fullName>
    </recommendedName>
</protein>
<evidence type="ECO:0000313" key="6">
    <source>
        <dbReference type="EMBL" id="DAD96596.1"/>
    </source>
</evidence>
<dbReference type="InterPro" id="IPR036505">
    <property type="entry name" value="Amidase/PGRP_sf"/>
</dbReference>
<name>A0A8S5NQD4_9CAUD</name>
<dbReference type="Pfam" id="PF05257">
    <property type="entry name" value="CHAP"/>
    <property type="match status" value="1"/>
</dbReference>
<keyword evidence="2" id="KW-0081">Bacteriolytic enzyme</keyword>
<dbReference type="SUPFAM" id="SSF54001">
    <property type="entry name" value="Cysteine proteinases"/>
    <property type="match status" value="1"/>
</dbReference>
<dbReference type="Pfam" id="PF01510">
    <property type="entry name" value="Amidase_2"/>
    <property type="match status" value="1"/>
</dbReference>
<dbReference type="Gene3D" id="3.40.80.10">
    <property type="entry name" value="Peptidoglycan recognition protein-like"/>
    <property type="match status" value="1"/>
</dbReference>
<dbReference type="GO" id="GO:0009253">
    <property type="term" value="P:peptidoglycan catabolic process"/>
    <property type="evidence" value="ECO:0007669"/>
    <property type="project" value="InterPro"/>
</dbReference>
<proteinExistence type="predicted"/>
<organism evidence="6">
    <name type="scientific">Siphoviridae sp. ctSP74</name>
    <dbReference type="NCBI Taxonomy" id="2826343"/>
    <lineage>
        <taxon>Viruses</taxon>
        <taxon>Duplodnaviria</taxon>
        <taxon>Heunggongvirae</taxon>
        <taxon>Uroviricota</taxon>
        <taxon>Caudoviricetes</taxon>
    </lineage>
</organism>
<dbReference type="Gene3D" id="3.90.1720.10">
    <property type="entry name" value="endopeptidase domain like (from Nostoc punctiforme)"/>
    <property type="match status" value="1"/>
</dbReference>
<evidence type="ECO:0000256" key="1">
    <source>
        <dbReference type="ARBA" id="ARBA00022529"/>
    </source>
</evidence>
<dbReference type="PROSITE" id="PS50911">
    <property type="entry name" value="CHAP"/>
    <property type="match status" value="1"/>
</dbReference>
<keyword evidence="3" id="KW-0106">Calcium</keyword>
<dbReference type="GO" id="GO:0042742">
    <property type="term" value="P:defense response to bacterium"/>
    <property type="evidence" value="ECO:0007669"/>
    <property type="project" value="UniProtKB-KW"/>
</dbReference>
<dbReference type="EMBL" id="BK015221">
    <property type="protein sequence ID" value="DAD96596.1"/>
    <property type="molecule type" value="Genomic_DNA"/>
</dbReference>
<dbReference type="InterPro" id="IPR002502">
    <property type="entry name" value="Amidase_domain"/>
</dbReference>
<accession>A0A8S5NQD4</accession>
<keyword evidence="1" id="KW-0929">Antimicrobial</keyword>
<feature type="domain" description="Peptidase C51" evidence="5">
    <location>
        <begin position="4"/>
        <end position="137"/>
    </location>
</feature>
<dbReference type="GO" id="GO:0001897">
    <property type="term" value="P:symbiont-mediated cytolysis of host cell"/>
    <property type="evidence" value="ECO:0007669"/>
    <property type="project" value="UniProtKB-ARBA"/>
</dbReference>
<dbReference type="CDD" id="cd06583">
    <property type="entry name" value="PGRP"/>
    <property type="match status" value="1"/>
</dbReference>
<sequence length="410" mass="46065">MILIKTIIDFLKSEVNKRHDVDLAFGSQCVDLINFYLKKFWNILLGGNAIDLLNSAKAKGMTVIYNAPGVNPKAGDIFVMEVPYHQFGHTGIVLEDSDGYTIKTLEQNIDGNADALTNGGPARFNERDFTGVIGWIRPSNIDYGNENTASYTEDTTYLRQTPQVGVAPYRQVHAHSTGNPTSKASGEATYMSNKDLNSGFYTHVVGNGKVYQTAYVGQGAWDVGGEWNNETFAAVELIESHQTYEEFRADYEIYIQLLRDLANQAGIPITVDSDSLEGIKTHYYCTNNQPNNFSDHVDPYPYLAKWGISKEQFKKDVETGVISNAPTKVELDVLDSNTTLENREQPYYRGYLSEDYYLETEPNANSTDKEFMAKGTEVYVYEKKNGWSRIGSNSSNQWLEDEFLVEASVF</sequence>
<reference evidence="6" key="1">
    <citation type="journal article" date="2021" name="Proc. Natl. Acad. Sci. U.S.A.">
        <title>A Catalog of Tens of Thousands of Viruses from Human Metagenomes Reveals Hidden Associations with Chronic Diseases.</title>
        <authorList>
            <person name="Tisza M.J."/>
            <person name="Buck C.B."/>
        </authorList>
    </citation>
    <scope>NUCLEOTIDE SEQUENCE</scope>
    <source>
        <strain evidence="6">CtSP74</strain>
    </source>
</reference>